<sequence>MSGRPGCALGSSDMGKWVCMVIVMLMCQYLPLVIYAMWISHEKPNFLGFAYTPEYMGIQLNSSDVASFAFVAAVLVAEARTHKSPAWYTITIPKPPHFSA</sequence>
<accession>A0AAP0MHU9</accession>
<organism evidence="2 3">
    <name type="scientific">Citrus x changshan-huyou</name>
    <dbReference type="NCBI Taxonomy" id="2935761"/>
    <lineage>
        <taxon>Eukaryota</taxon>
        <taxon>Viridiplantae</taxon>
        <taxon>Streptophyta</taxon>
        <taxon>Embryophyta</taxon>
        <taxon>Tracheophyta</taxon>
        <taxon>Spermatophyta</taxon>
        <taxon>Magnoliopsida</taxon>
        <taxon>eudicotyledons</taxon>
        <taxon>Gunneridae</taxon>
        <taxon>Pentapetalae</taxon>
        <taxon>rosids</taxon>
        <taxon>malvids</taxon>
        <taxon>Sapindales</taxon>
        <taxon>Rutaceae</taxon>
        <taxon>Aurantioideae</taxon>
        <taxon>Citrus</taxon>
    </lineage>
</organism>
<evidence type="ECO:0000313" key="3">
    <source>
        <dbReference type="Proteomes" id="UP001428341"/>
    </source>
</evidence>
<evidence type="ECO:0000256" key="1">
    <source>
        <dbReference type="SAM" id="Phobius"/>
    </source>
</evidence>
<dbReference type="EMBL" id="JBCGBO010000004">
    <property type="protein sequence ID" value="KAK9208352.1"/>
    <property type="molecule type" value="Genomic_DNA"/>
</dbReference>
<keyword evidence="3" id="KW-1185">Reference proteome</keyword>
<protein>
    <submittedName>
        <fullName evidence="2">Uncharacterized protein</fullName>
    </submittedName>
</protein>
<feature type="transmembrane region" description="Helical" evidence="1">
    <location>
        <begin position="17"/>
        <end position="38"/>
    </location>
</feature>
<dbReference type="AlphaFoldDB" id="A0AAP0MHU9"/>
<comment type="caution">
    <text evidence="2">The sequence shown here is derived from an EMBL/GenBank/DDBJ whole genome shotgun (WGS) entry which is preliminary data.</text>
</comment>
<keyword evidence="1" id="KW-0812">Transmembrane</keyword>
<gene>
    <name evidence="2" type="ORF">WN944_000706</name>
</gene>
<feature type="transmembrane region" description="Helical" evidence="1">
    <location>
        <begin position="58"/>
        <end position="77"/>
    </location>
</feature>
<evidence type="ECO:0000313" key="2">
    <source>
        <dbReference type="EMBL" id="KAK9208352.1"/>
    </source>
</evidence>
<dbReference type="Proteomes" id="UP001428341">
    <property type="component" value="Unassembled WGS sequence"/>
</dbReference>
<proteinExistence type="predicted"/>
<keyword evidence="1" id="KW-0472">Membrane</keyword>
<name>A0AAP0MHU9_9ROSI</name>
<reference evidence="2 3" key="1">
    <citation type="submission" date="2024-05" db="EMBL/GenBank/DDBJ databases">
        <title>Haplotype-resolved chromosome-level genome assembly of Huyou (Citrus changshanensis).</title>
        <authorList>
            <person name="Miao C."/>
            <person name="Chen W."/>
            <person name="Wu Y."/>
            <person name="Wang L."/>
            <person name="Zhao S."/>
            <person name="Grierson D."/>
            <person name="Xu C."/>
            <person name="Chen K."/>
        </authorList>
    </citation>
    <scope>NUCLEOTIDE SEQUENCE [LARGE SCALE GENOMIC DNA]</scope>
    <source>
        <strain evidence="2">01-14</strain>
        <tissue evidence="2">Leaf</tissue>
    </source>
</reference>
<keyword evidence="1" id="KW-1133">Transmembrane helix</keyword>